<evidence type="ECO:0000259" key="8">
    <source>
        <dbReference type="PROSITE" id="PS50003"/>
    </source>
</evidence>
<dbReference type="GO" id="GO:0005509">
    <property type="term" value="F:calcium ion binding"/>
    <property type="evidence" value="ECO:0007669"/>
    <property type="project" value="InterPro"/>
</dbReference>
<accession>A0A0L0FUK9</accession>
<dbReference type="Pfam" id="PF00069">
    <property type="entry name" value="Pkinase"/>
    <property type="match status" value="1"/>
</dbReference>
<dbReference type="InterPro" id="IPR000719">
    <property type="entry name" value="Prot_kinase_dom"/>
</dbReference>
<organism evidence="11 12">
    <name type="scientific">Sphaeroforma arctica JP610</name>
    <dbReference type="NCBI Taxonomy" id="667725"/>
    <lineage>
        <taxon>Eukaryota</taxon>
        <taxon>Ichthyosporea</taxon>
        <taxon>Ichthyophonida</taxon>
        <taxon>Sphaeroforma</taxon>
    </lineage>
</organism>
<dbReference type="Gene3D" id="1.10.238.10">
    <property type="entry name" value="EF-hand"/>
    <property type="match status" value="1"/>
</dbReference>
<dbReference type="InterPro" id="IPR011009">
    <property type="entry name" value="Kinase-like_dom_sf"/>
</dbReference>
<dbReference type="InterPro" id="IPR017441">
    <property type="entry name" value="Protein_kinase_ATP_BS"/>
</dbReference>
<dbReference type="Gene3D" id="1.10.510.10">
    <property type="entry name" value="Transferase(Phosphotransferase) domain 1"/>
    <property type="match status" value="1"/>
</dbReference>
<dbReference type="AlphaFoldDB" id="A0A0L0FUK9"/>
<reference evidence="11 12" key="1">
    <citation type="submission" date="2011-02" db="EMBL/GenBank/DDBJ databases">
        <title>The Genome Sequence of Sphaeroforma arctica JP610.</title>
        <authorList>
            <consortium name="The Broad Institute Genome Sequencing Platform"/>
            <person name="Russ C."/>
            <person name="Cuomo C."/>
            <person name="Young S.K."/>
            <person name="Zeng Q."/>
            <person name="Gargeya S."/>
            <person name="Alvarado L."/>
            <person name="Berlin A."/>
            <person name="Chapman S.B."/>
            <person name="Chen Z."/>
            <person name="Freedman E."/>
            <person name="Gellesch M."/>
            <person name="Goldberg J."/>
            <person name="Griggs A."/>
            <person name="Gujja S."/>
            <person name="Heilman E."/>
            <person name="Heiman D."/>
            <person name="Howarth C."/>
            <person name="Mehta T."/>
            <person name="Neiman D."/>
            <person name="Pearson M."/>
            <person name="Roberts A."/>
            <person name="Saif S."/>
            <person name="Shea T."/>
            <person name="Shenoy N."/>
            <person name="Sisk P."/>
            <person name="Stolte C."/>
            <person name="Sykes S."/>
            <person name="White J."/>
            <person name="Yandava C."/>
            <person name="Burger G."/>
            <person name="Gray M.W."/>
            <person name="Holland P.W.H."/>
            <person name="King N."/>
            <person name="Lang F.B.F."/>
            <person name="Roger A.J."/>
            <person name="Ruiz-Trillo I."/>
            <person name="Haas B."/>
            <person name="Nusbaum C."/>
            <person name="Birren B."/>
        </authorList>
    </citation>
    <scope>NUCLEOTIDE SEQUENCE [LARGE SCALE GENOMIC DNA]</scope>
    <source>
        <strain evidence="11 12">JP610</strain>
    </source>
</reference>
<feature type="domain" description="EF-hand" evidence="10">
    <location>
        <begin position="470"/>
        <end position="505"/>
    </location>
</feature>
<evidence type="ECO:0000256" key="7">
    <source>
        <dbReference type="PROSITE-ProRule" id="PRU10141"/>
    </source>
</evidence>
<dbReference type="PROSITE" id="PS00108">
    <property type="entry name" value="PROTEIN_KINASE_ST"/>
    <property type="match status" value="1"/>
</dbReference>
<evidence type="ECO:0000256" key="5">
    <source>
        <dbReference type="ARBA" id="ARBA00022837"/>
    </source>
</evidence>
<keyword evidence="3 7" id="KW-0547">Nucleotide-binding</keyword>
<sequence length="643" mass="73014">MAANADLSDLLVHGELEDRFTVGKVLGQGAYSTVRHAVDKTTGGEAAIKYIEKKRAFTDMNLEQECRLLRSLGRHSNINAFLGLYENKKFYMIVLEYMEGGELLDILIKRVERGACAYSEAEVALILRQLVSAVEHCHKMGYIHRDLKPENVLVSDESSLGRKQSLTDKPIKVADFGLAVPFTPGQKLKETCGTPNYMAPERLCRRPYDEKSDIWSIGVIMFILVAGTFPFYGDNDDEIRKCATDPNEPEFGVEFQNVSMPCIDLIKNQLLNKDPSKRPTASELLRHPWMTGELASTAEIRGTISNLKRMNARRKFRAGVKALMATNRLAAILRAFSTEQILLRVSEYNVTTENLLEMHDQFAKETNSQFLADQKQFFSVFNKVMEIPEENVARELFDSFKLDDMPQYIDTREFCIGLATKIVVEDDADHTKTLLLAYQIFDADKSGTIELDEYKMMIRAILKTLGEDVPNDLWLESEFESVDTDHSGNISKEEFLIAAKSNVKIQMYLKRLAKVLKSRDEVFAKEMAKKRSEKSGDLFVKQMSGSVVSVLKGQNLWKPRWCVVEKGVLLVFRSQTDYNAKKNPRMSVVLKDASIHDVASDAKRGRRAPPRFMLDGGRPVGKWLIEAKNDQELDVWKKIIQES</sequence>
<dbReference type="PROSITE" id="PS00107">
    <property type="entry name" value="PROTEIN_KINASE_ATP"/>
    <property type="match status" value="1"/>
</dbReference>
<proteinExistence type="predicted"/>
<dbReference type="Pfam" id="PF13202">
    <property type="entry name" value="EF-hand_5"/>
    <property type="match status" value="2"/>
</dbReference>
<dbReference type="RefSeq" id="XP_014154138.1">
    <property type="nucleotide sequence ID" value="XM_014298663.1"/>
</dbReference>
<dbReference type="SUPFAM" id="SSF56112">
    <property type="entry name" value="Protein kinase-like (PK-like)"/>
    <property type="match status" value="1"/>
</dbReference>
<evidence type="ECO:0000259" key="9">
    <source>
        <dbReference type="PROSITE" id="PS50011"/>
    </source>
</evidence>
<dbReference type="PROSITE" id="PS50011">
    <property type="entry name" value="PROTEIN_KINASE_DOM"/>
    <property type="match status" value="1"/>
</dbReference>
<feature type="domain" description="EF-hand" evidence="10">
    <location>
        <begin position="429"/>
        <end position="464"/>
    </location>
</feature>
<keyword evidence="5" id="KW-0106">Calcium</keyword>
<keyword evidence="6 7" id="KW-0067">ATP-binding</keyword>
<feature type="domain" description="PH" evidence="8">
    <location>
        <begin position="531"/>
        <end position="643"/>
    </location>
</feature>
<keyword evidence="1" id="KW-0723">Serine/threonine-protein kinase</keyword>
<dbReference type="PROSITE" id="PS50222">
    <property type="entry name" value="EF_HAND_2"/>
    <property type="match status" value="2"/>
</dbReference>
<dbReference type="Proteomes" id="UP000054560">
    <property type="component" value="Unassembled WGS sequence"/>
</dbReference>
<keyword evidence="4 11" id="KW-0418">Kinase</keyword>
<feature type="binding site" evidence="7">
    <location>
        <position position="49"/>
    </location>
    <ligand>
        <name>ATP</name>
        <dbReference type="ChEBI" id="CHEBI:30616"/>
    </ligand>
</feature>
<dbReference type="InterPro" id="IPR050205">
    <property type="entry name" value="CDPK_Ser/Thr_kinases"/>
</dbReference>
<evidence type="ECO:0000256" key="1">
    <source>
        <dbReference type="ARBA" id="ARBA00022527"/>
    </source>
</evidence>
<evidence type="ECO:0000313" key="11">
    <source>
        <dbReference type="EMBL" id="KNC80236.1"/>
    </source>
</evidence>
<dbReference type="CDD" id="cd00051">
    <property type="entry name" value="EFh"/>
    <property type="match status" value="1"/>
</dbReference>
<dbReference type="SMART" id="SM00220">
    <property type="entry name" value="S_TKc"/>
    <property type="match status" value="1"/>
</dbReference>
<protein>
    <submittedName>
        <fullName evidence="11">CAMK protein kinase</fullName>
    </submittedName>
</protein>
<feature type="domain" description="Protein kinase" evidence="9">
    <location>
        <begin position="20"/>
        <end position="290"/>
    </location>
</feature>
<dbReference type="CDD" id="cd05117">
    <property type="entry name" value="STKc_CAMK"/>
    <property type="match status" value="1"/>
</dbReference>
<keyword evidence="12" id="KW-1185">Reference proteome</keyword>
<dbReference type="InterPro" id="IPR001849">
    <property type="entry name" value="PH_domain"/>
</dbReference>
<dbReference type="FunFam" id="1.10.510.10:FF:000571">
    <property type="entry name" value="Maternal embryonic leucine zipper kinase"/>
    <property type="match status" value="1"/>
</dbReference>
<dbReference type="PROSITE" id="PS50003">
    <property type="entry name" value="PH_DOMAIN"/>
    <property type="match status" value="1"/>
</dbReference>
<dbReference type="PROSITE" id="PS00018">
    <property type="entry name" value="EF_HAND_1"/>
    <property type="match status" value="2"/>
</dbReference>
<dbReference type="InterPro" id="IPR011993">
    <property type="entry name" value="PH-like_dom_sf"/>
</dbReference>
<keyword evidence="2" id="KW-0808">Transferase</keyword>
<dbReference type="Gene3D" id="2.30.29.30">
    <property type="entry name" value="Pleckstrin-homology domain (PH domain)/Phosphotyrosine-binding domain (PTB)"/>
    <property type="match status" value="1"/>
</dbReference>
<dbReference type="Pfam" id="PF00169">
    <property type="entry name" value="PH"/>
    <property type="match status" value="1"/>
</dbReference>
<dbReference type="GO" id="GO:0004674">
    <property type="term" value="F:protein serine/threonine kinase activity"/>
    <property type="evidence" value="ECO:0007669"/>
    <property type="project" value="UniProtKB-KW"/>
</dbReference>
<evidence type="ECO:0000256" key="3">
    <source>
        <dbReference type="ARBA" id="ARBA00022741"/>
    </source>
</evidence>
<dbReference type="EMBL" id="KQ242179">
    <property type="protein sequence ID" value="KNC80236.1"/>
    <property type="molecule type" value="Genomic_DNA"/>
</dbReference>
<dbReference type="InterPro" id="IPR018247">
    <property type="entry name" value="EF_Hand_1_Ca_BS"/>
</dbReference>
<dbReference type="SUPFAM" id="SSF47473">
    <property type="entry name" value="EF-hand"/>
    <property type="match status" value="1"/>
</dbReference>
<evidence type="ECO:0000259" key="10">
    <source>
        <dbReference type="PROSITE" id="PS50222"/>
    </source>
</evidence>
<dbReference type="OrthoDB" id="40902at2759"/>
<evidence type="ECO:0000313" key="12">
    <source>
        <dbReference type="Proteomes" id="UP000054560"/>
    </source>
</evidence>
<dbReference type="STRING" id="667725.A0A0L0FUK9"/>
<dbReference type="Gene3D" id="3.30.200.20">
    <property type="entry name" value="Phosphorylase Kinase, domain 1"/>
    <property type="match status" value="1"/>
</dbReference>
<dbReference type="InterPro" id="IPR011992">
    <property type="entry name" value="EF-hand-dom_pair"/>
</dbReference>
<evidence type="ECO:0000256" key="4">
    <source>
        <dbReference type="ARBA" id="ARBA00022777"/>
    </source>
</evidence>
<gene>
    <name evidence="11" type="ORF">SARC_07400</name>
</gene>
<name>A0A0L0FUK9_9EUKA</name>
<evidence type="ECO:0000256" key="6">
    <source>
        <dbReference type="ARBA" id="ARBA00022840"/>
    </source>
</evidence>
<dbReference type="eggNOG" id="KOG0032">
    <property type="taxonomic scope" value="Eukaryota"/>
</dbReference>
<dbReference type="InterPro" id="IPR008271">
    <property type="entry name" value="Ser/Thr_kinase_AS"/>
</dbReference>
<dbReference type="SMART" id="SM00054">
    <property type="entry name" value="EFh"/>
    <property type="match status" value="2"/>
</dbReference>
<evidence type="ECO:0000256" key="2">
    <source>
        <dbReference type="ARBA" id="ARBA00022679"/>
    </source>
</evidence>
<dbReference type="SMART" id="SM00233">
    <property type="entry name" value="PH"/>
    <property type="match status" value="1"/>
</dbReference>
<dbReference type="PANTHER" id="PTHR24349">
    <property type="entry name" value="SERINE/THREONINE-PROTEIN KINASE"/>
    <property type="match status" value="1"/>
</dbReference>
<dbReference type="GeneID" id="25907904"/>
<dbReference type="InterPro" id="IPR002048">
    <property type="entry name" value="EF_hand_dom"/>
</dbReference>
<dbReference type="SUPFAM" id="SSF50729">
    <property type="entry name" value="PH domain-like"/>
    <property type="match status" value="1"/>
</dbReference>
<dbReference type="GO" id="GO:0005524">
    <property type="term" value="F:ATP binding"/>
    <property type="evidence" value="ECO:0007669"/>
    <property type="project" value="UniProtKB-UniRule"/>
</dbReference>